<gene>
    <name evidence="1" type="ORF">MACK_003500</name>
</gene>
<name>A0A976SJ92_THEOR</name>
<dbReference type="AlphaFoldDB" id="A0A976SJ92"/>
<protein>
    <submittedName>
        <fullName evidence="1">Uncharacterized protein</fullName>
    </submittedName>
</protein>
<proteinExistence type="predicted"/>
<reference evidence="1" key="1">
    <citation type="submission" date="2022-07" db="EMBL/GenBank/DDBJ databases">
        <title>Evaluation of T. orientalis genome assembly methods using nanopore sequencing and analysis of variation between genomes.</title>
        <authorList>
            <person name="Yam J."/>
            <person name="Micallef M.L."/>
            <person name="Liu M."/>
            <person name="Djordjevic S.P."/>
            <person name="Bogema D.R."/>
            <person name="Jenkins C."/>
        </authorList>
    </citation>
    <scope>NUCLEOTIDE SEQUENCE</scope>
    <source>
        <strain evidence="1">Goon Nure</strain>
    </source>
</reference>
<sequence length="143" mass="16325">MESNTETKCFKGVQKLNKLYVLISVNPSLPKDSQNSNGFHISSFDFESYFKSNILLQYGILGYLGFPFKVVEFIKQKNCFIVQTNNDCLSKLQLIVNNIFPAHSPIEFSFNGTNDEYKLKFEILKFNDSLSSLINDDLVVNST</sequence>
<dbReference type="EMBL" id="CP056071">
    <property type="protein sequence ID" value="UVC49883.1"/>
    <property type="molecule type" value="Genomic_DNA"/>
</dbReference>
<evidence type="ECO:0000313" key="1">
    <source>
        <dbReference type="EMBL" id="UVC49883.1"/>
    </source>
</evidence>
<evidence type="ECO:0000313" key="2">
    <source>
        <dbReference type="Proteomes" id="UP000244811"/>
    </source>
</evidence>
<organism evidence="1 2">
    <name type="scientific">Theileria orientalis</name>
    <dbReference type="NCBI Taxonomy" id="68886"/>
    <lineage>
        <taxon>Eukaryota</taxon>
        <taxon>Sar</taxon>
        <taxon>Alveolata</taxon>
        <taxon>Apicomplexa</taxon>
        <taxon>Aconoidasida</taxon>
        <taxon>Piroplasmida</taxon>
        <taxon>Theileriidae</taxon>
        <taxon>Theileria</taxon>
    </lineage>
</organism>
<dbReference type="Proteomes" id="UP000244811">
    <property type="component" value="Chromosome 2"/>
</dbReference>
<accession>A0A976SJ92</accession>